<dbReference type="AlphaFoldDB" id="A0A1I0HQC3"/>
<evidence type="ECO:0000313" key="3">
    <source>
        <dbReference type="EMBL" id="SET86190.1"/>
    </source>
</evidence>
<dbReference type="RefSeq" id="WP_090736546.1">
    <property type="nucleotide sequence ID" value="NZ_FOHO01000012.1"/>
</dbReference>
<protein>
    <submittedName>
        <fullName evidence="3">Uncharacterized protein</fullName>
    </submittedName>
</protein>
<feature type="chain" id="PRO_5011692411" evidence="2">
    <location>
        <begin position="21"/>
        <end position="259"/>
    </location>
</feature>
<evidence type="ECO:0000256" key="2">
    <source>
        <dbReference type="SAM" id="SignalP"/>
    </source>
</evidence>
<name>A0A1I0HQC3_9RHOB</name>
<gene>
    <name evidence="3" type="ORF">SAMN04489858_11269</name>
</gene>
<feature type="coiled-coil region" evidence="1">
    <location>
        <begin position="59"/>
        <end position="93"/>
    </location>
</feature>
<reference evidence="3 4" key="1">
    <citation type="submission" date="2016-10" db="EMBL/GenBank/DDBJ databases">
        <authorList>
            <person name="de Groot N.N."/>
        </authorList>
    </citation>
    <scope>NUCLEOTIDE SEQUENCE [LARGE SCALE GENOMIC DNA]</scope>
    <source>
        <strain evidence="3 4">DSM 17862</strain>
    </source>
</reference>
<accession>A0A1I0HQC3</accession>
<evidence type="ECO:0000313" key="4">
    <source>
        <dbReference type="Proteomes" id="UP000199180"/>
    </source>
</evidence>
<dbReference type="OrthoDB" id="9844102at2"/>
<sequence length="259" mass="28261">MTPPKTRLIGATAIAALALAGVLVAWQASSDSPADLAQLSDDDKLEILNSGDADAFSELLEAEEAAAQAQFARERLERQKREAAIDVERAEANARGAAYWDSFDPDSIDLTGFDFAMADVLSRDERRAMLDDASFARDFERASSVKFARSKFDCNSTRFVGIRELLKDKADLPLSVDQGIIFSFLNYLGSRAALETGDCSCATQHVPPELGWELAERLSHHPSAGIISDVFARQNAMQSAANLFFDSLNGEAREFCKKG</sequence>
<organism evidence="3 4">
    <name type="scientific">Paracoccus homiensis</name>
    <dbReference type="NCBI Taxonomy" id="364199"/>
    <lineage>
        <taxon>Bacteria</taxon>
        <taxon>Pseudomonadati</taxon>
        <taxon>Pseudomonadota</taxon>
        <taxon>Alphaproteobacteria</taxon>
        <taxon>Rhodobacterales</taxon>
        <taxon>Paracoccaceae</taxon>
        <taxon>Paracoccus</taxon>
    </lineage>
</organism>
<evidence type="ECO:0000256" key="1">
    <source>
        <dbReference type="SAM" id="Coils"/>
    </source>
</evidence>
<keyword evidence="4" id="KW-1185">Reference proteome</keyword>
<feature type="signal peptide" evidence="2">
    <location>
        <begin position="1"/>
        <end position="20"/>
    </location>
</feature>
<keyword evidence="2" id="KW-0732">Signal</keyword>
<proteinExistence type="predicted"/>
<dbReference type="Proteomes" id="UP000199180">
    <property type="component" value="Unassembled WGS sequence"/>
</dbReference>
<keyword evidence="1" id="KW-0175">Coiled coil</keyword>
<dbReference type="EMBL" id="FOHO01000012">
    <property type="protein sequence ID" value="SET86190.1"/>
    <property type="molecule type" value="Genomic_DNA"/>
</dbReference>
<dbReference type="STRING" id="364199.SAMN04489858_11269"/>